<evidence type="ECO:0000313" key="4">
    <source>
        <dbReference type="EMBL" id="GFH61529.1"/>
    </source>
</evidence>
<dbReference type="SUPFAM" id="SSF64005">
    <property type="entry name" value="Undecaprenyl diphosphate synthase"/>
    <property type="match status" value="1"/>
</dbReference>
<evidence type="ECO:0000256" key="2">
    <source>
        <dbReference type="ARBA" id="ARBA00022679"/>
    </source>
</evidence>
<protein>
    <recommendedName>
        <fullName evidence="3">Alkyl transferase</fullName>
        <ecNumber evidence="3">2.5.1.-</ecNumber>
    </recommendedName>
</protein>
<dbReference type="Proteomes" id="UP001054902">
    <property type="component" value="Unassembled WGS sequence"/>
</dbReference>
<dbReference type="CDD" id="cd00475">
    <property type="entry name" value="Cis_IPPS"/>
    <property type="match status" value="1"/>
</dbReference>
<proteinExistence type="inferred from homology"/>
<dbReference type="AlphaFoldDB" id="A0AAD3DF66"/>
<dbReference type="InterPro" id="IPR036424">
    <property type="entry name" value="UPP_synth-like_sf"/>
</dbReference>
<evidence type="ECO:0000256" key="3">
    <source>
        <dbReference type="RuleBase" id="RU363018"/>
    </source>
</evidence>
<dbReference type="PANTHER" id="PTHR10291">
    <property type="entry name" value="DEHYDRODOLICHYL DIPHOSPHATE SYNTHASE FAMILY MEMBER"/>
    <property type="match status" value="1"/>
</dbReference>
<dbReference type="InterPro" id="IPR018520">
    <property type="entry name" value="UPP_synth-like_CS"/>
</dbReference>
<organism evidence="4 5">
    <name type="scientific">Chaetoceros tenuissimus</name>
    <dbReference type="NCBI Taxonomy" id="426638"/>
    <lineage>
        <taxon>Eukaryota</taxon>
        <taxon>Sar</taxon>
        <taxon>Stramenopiles</taxon>
        <taxon>Ochrophyta</taxon>
        <taxon>Bacillariophyta</taxon>
        <taxon>Coscinodiscophyceae</taxon>
        <taxon>Chaetocerotophycidae</taxon>
        <taxon>Chaetocerotales</taxon>
        <taxon>Chaetocerotaceae</taxon>
        <taxon>Chaetoceros</taxon>
    </lineage>
</organism>
<name>A0AAD3DF66_9STRA</name>
<gene>
    <name evidence="4" type="ORF">CTEN210_18005</name>
</gene>
<dbReference type="Gene3D" id="3.40.1180.10">
    <property type="entry name" value="Decaprenyl diphosphate synthase-like"/>
    <property type="match status" value="1"/>
</dbReference>
<dbReference type="EMBL" id="BLLK01000074">
    <property type="protein sequence ID" value="GFH61529.1"/>
    <property type="molecule type" value="Genomic_DNA"/>
</dbReference>
<dbReference type="Pfam" id="PF01255">
    <property type="entry name" value="Prenyltransf"/>
    <property type="match status" value="1"/>
</dbReference>
<dbReference type="EC" id="2.5.1.-" evidence="3"/>
<reference evidence="4 5" key="1">
    <citation type="journal article" date="2021" name="Sci. Rep.">
        <title>The genome of the diatom Chaetoceros tenuissimus carries an ancient integrated fragment of an extant virus.</title>
        <authorList>
            <person name="Hongo Y."/>
            <person name="Kimura K."/>
            <person name="Takaki Y."/>
            <person name="Yoshida Y."/>
            <person name="Baba S."/>
            <person name="Kobayashi G."/>
            <person name="Nagasaki K."/>
            <person name="Hano T."/>
            <person name="Tomaru Y."/>
        </authorList>
    </citation>
    <scope>NUCLEOTIDE SEQUENCE [LARGE SCALE GENOMIC DNA]</scope>
    <source>
        <strain evidence="4 5">NIES-3715</strain>
    </source>
</reference>
<keyword evidence="2 3" id="KW-0808">Transferase</keyword>
<dbReference type="GO" id="GO:0005783">
    <property type="term" value="C:endoplasmic reticulum"/>
    <property type="evidence" value="ECO:0007669"/>
    <property type="project" value="TreeGrafter"/>
</dbReference>
<dbReference type="PROSITE" id="PS01066">
    <property type="entry name" value="UPP_SYNTHASE"/>
    <property type="match status" value="1"/>
</dbReference>
<comment type="similarity">
    <text evidence="1 3">Belongs to the UPP synthase family.</text>
</comment>
<evidence type="ECO:0000256" key="1">
    <source>
        <dbReference type="ARBA" id="ARBA00005432"/>
    </source>
</evidence>
<dbReference type="GO" id="GO:0045547">
    <property type="term" value="F:ditrans,polycis-polyprenyl diphosphate synthase [(2E,6E)-farnesyl diphosphate specific] activity"/>
    <property type="evidence" value="ECO:0007669"/>
    <property type="project" value="TreeGrafter"/>
</dbReference>
<accession>A0AAD3DF66</accession>
<dbReference type="PANTHER" id="PTHR10291:SF43">
    <property type="entry name" value="DEHYDRODOLICHYL DIPHOSPHATE SYNTHASE COMPLEX SUBUNIT DHDDS"/>
    <property type="match status" value="1"/>
</dbReference>
<dbReference type="NCBIfam" id="TIGR00055">
    <property type="entry name" value="uppS"/>
    <property type="match status" value="1"/>
</dbReference>
<comment type="caution">
    <text evidence="4">The sequence shown here is derived from an EMBL/GenBank/DDBJ whole genome shotgun (WGS) entry which is preliminary data.</text>
</comment>
<sequence>MQIGCLLTAEAFQSSSRIRRKVIIERRRKNGSRLLLPNVSSSKKSLYVHQPIQELTSITDEKAIEQDHRIQEEPTNENSEKSIVSYPKHVAFICDGNSRWAKLHQNDSSTYKGHAQGANTVLNLVKVISEQYTSIQYITIYGFSSENWSRSRNEIKDIWNVVQSTVSQVLNEKLYERVKIHVIGDLDDERIPWSLATSLKNLQNKSRIGDENKKVALCLAINYGGRSDILQASKKLARLIASKDVDGNDDTCVEETFESLLSTNGIPDPDLVVRTGGEQRISNFLIWNIAYAELYFTDTLWPDFDEAELNNALQWYSHRERRFGGRREEHVLRKDSSIKSKQQIWNCQRKPFLSS</sequence>
<dbReference type="HAMAP" id="MF_01139">
    <property type="entry name" value="ISPT"/>
    <property type="match status" value="1"/>
</dbReference>
<dbReference type="InterPro" id="IPR001441">
    <property type="entry name" value="UPP_synth-like"/>
</dbReference>
<dbReference type="GO" id="GO:0016094">
    <property type="term" value="P:polyprenol biosynthetic process"/>
    <property type="evidence" value="ECO:0007669"/>
    <property type="project" value="TreeGrafter"/>
</dbReference>
<evidence type="ECO:0000313" key="5">
    <source>
        <dbReference type="Proteomes" id="UP001054902"/>
    </source>
</evidence>
<keyword evidence="5" id="KW-1185">Reference proteome</keyword>